<dbReference type="InterPro" id="IPR009057">
    <property type="entry name" value="Homeodomain-like_sf"/>
</dbReference>
<dbReference type="Gene3D" id="1.10.10.10">
    <property type="entry name" value="Winged helix-like DNA-binding domain superfamily/Winged helix DNA-binding domain"/>
    <property type="match status" value="1"/>
</dbReference>
<dbReference type="Gene3D" id="3.40.50.12780">
    <property type="entry name" value="N-terminal domain of ligase-like"/>
    <property type="match status" value="2"/>
</dbReference>
<organism evidence="13 14">
    <name type="scientific">Araneus ventricosus</name>
    <name type="common">Orbweaver spider</name>
    <name type="synonym">Epeira ventricosa</name>
    <dbReference type="NCBI Taxonomy" id="182803"/>
    <lineage>
        <taxon>Eukaryota</taxon>
        <taxon>Metazoa</taxon>
        <taxon>Ecdysozoa</taxon>
        <taxon>Arthropoda</taxon>
        <taxon>Chelicerata</taxon>
        <taxon>Arachnida</taxon>
        <taxon>Araneae</taxon>
        <taxon>Araneomorphae</taxon>
        <taxon>Entelegynae</taxon>
        <taxon>Araneoidea</taxon>
        <taxon>Araneidae</taxon>
        <taxon>Araneus</taxon>
    </lineage>
</organism>
<keyword evidence="3" id="KW-0436">Ligase</keyword>
<feature type="domain" description="AMP-binding enzyme C-terminal" evidence="11">
    <location>
        <begin position="869"/>
        <end position="944"/>
    </location>
</feature>
<dbReference type="PROSITE" id="PS00455">
    <property type="entry name" value="AMP_BINDING"/>
    <property type="match status" value="1"/>
</dbReference>
<dbReference type="GO" id="GO:0031956">
    <property type="term" value="F:medium-chain fatty acid-CoA ligase activity"/>
    <property type="evidence" value="ECO:0007669"/>
    <property type="project" value="UniProtKB-EC"/>
</dbReference>
<proteinExistence type="inferred from homology"/>
<feature type="domain" description="AMP-dependent synthetase/ligase" evidence="9">
    <location>
        <begin position="52"/>
        <end position="392"/>
    </location>
</feature>
<comment type="function">
    <text evidence="4">Acyl-CoA synthases catalyze the initial reaction in fatty acid metabolism, by forming a thioester with CoA. Has some preference toward medium-chain substrates. Plays a role in adipocyte differentiation.</text>
</comment>
<sequence length="960" mass="108921">MINFRVQKTFLELLKLQNVRFISGTRTKITNSYCFMPGDIPLSSLRIGDLLDKSADKSGDKNAVISVHQNISKTYSELRYEAERLASGLISIGLRKGDRIAIYSPNCYEWPLTQFAAAKAGLILVNINPASQREELEHCLKKVDCKALVTWDVFKTQDYYKIMCDIIPELPHSTPGKLQSRKLPTLESVVMISNDKKGGILNFKDVLGSGNKESDKLLSEIDKALQFDDPANIQFTSGTTGAPKGAVLTHHNLVNNALITGPRFGFDLMKPTICCHLPLFHSFGCVHGSLNTLFHQGTCVFPSVGFDAISSLKAIEEHKCSVVYGTPTMFVDLIRNYKSGKFDIGHIKQVLVGGAASPAALIKDIKEILGVPHIMTGYGMTETSPAIATNRYLDNFETVANGIMELIEYVENYHTHLEEEYANYKKPPDGADSTSQWRECKRGYIRNGGKEVKLFTSALKAIQCNNRIVMAQRKHLDDFLRGRIIGRLECGRTQLEVSEELGIAQSVISRLWQRFQDDGNVSRCYSTGRPRVTTPNEDRYLAVTAKRNRRSTASDLSRQLSSATGTIVSRQTVYRRLGHIGLYARRPVRCVPLTATHCRLRLAWSREHALWTPQQWSCVMFSDEFRFSLQSDSRRTFIWRAPGTRYHQENTIERHRYGGAGWLVWEGIILGSRTDLHVQSVPMTGHIYRDVILEQHARLFRGAMGAEFLFMDDNARPHRANIVDECLQSEDITRMDWPAYSPDLNPIEHVWDMLGRRIAARQRPPTCLPELRRELLDEWCNIPQDQIDNLILSMPRRFPVNGQGELCARGHPTFLGYWDEEKKTAEALDKTGWYHSGDLATMDEYGCIKIVGRIKDMINRGGENIYPLEVENFLNTHSAILDVHICGVPDQRMGEEACAWICVKEGMSLTEEEIKTFCKGKISHFKIPRYIMFVEEFPKTQSGKVKKFEMSRISVEKFKL</sequence>
<dbReference type="PANTHER" id="PTHR43201">
    <property type="entry name" value="ACYL-COA SYNTHETASE"/>
    <property type="match status" value="1"/>
</dbReference>
<dbReference type="PANTHER" id="PTHR43201:SF5">
    <property type="entry name" value="MEDIUM-CHAIN ACYL-COA LIGASE ACSF2, MITOCHONDRIAL"/>
    <property type="match status" value="1"/>
</dbReference>
<reference evidence="13 14" key="1">
    <citation type="journal article" date="2019" name="Sci. Rep.">
        <title>Orb-weaving spider Araneus ventricosus genome elucidates the spidroin gene catalogue.</title>
        <authorList>
            <person name="Kono N."/>
            <person name="Nakamura H."/>
            <person name="Ohtoshi R."/>
            <person name="Moran D.A.P."/>
            <person name="Shinohara A."/>
            <person name="Yoshida Y."/>
            <person name="Fujiwara M."/>
            <person name="Mori M."/>
            <person name="Tomita M."/>
            <person name="Arakawa K."/>
        </authorList>
    </citation>
    <scope>NUCLEOTIDE SEQUENCE [LARGE SCALE GENOMIC DNA]</scope>
</reference>
<comment type="catalytic activity">
    <reaction evidence="8">
        <text>a medium-chain fatty acid + ATP + CoA = a medium-chain fatty acyl-CoA + AMP + diphosphate</text>
        <dbReference type="Rhea" id="RHEA:48340"/>
        <dbReference type="ChEBI" id="CHEBI:30616"/>
        <dbReference type="ChEBI" id="CHEBI:33019"/>
        <dbReference type="ChEBI" id="CHEBI:57287"/>
        <dbReference type="ChEBI" id="CHEBI:59558"/>
        <dbReference type="ChEBI" id="CHEBI:90546"/>
        <dbReference type="ChEBI" id="CHEBI:456215"/>
        <dbReference type="EC" id="6.2.1.2"/>
    </reaction>
</comment>
<dbReference type="OrthoDB" id="10253115at2759"/>
<protein>
    <recommendedName>
        <fullName evidence="6">Medium-chain acyl-CoA ligase ACSF2, mitochondrial</fullName>
        <ecNumber evidence="5">6.2.1.2</ecNumber>
    </recommendedName>
</protein>
<evidence type="ECO:0000256" key="5">
    <source>
        <dbReference type="ARBA" id="ARBA00039009"/>
    </source>
</evidence>
<dbReference type="EC" id="6.2.1.2" evidence="5"/>
<dbReference type="FunFam" id="3.30.300.30:FF:000008">
    <property type="entry name" value="2,3-dihydroxybenzoate-AMP ligase"/>
    <property type="match status" value="1"/>
</dbReference>
<evidence type="ECO:0000256" key="4">
    <source>
        <dbReference type="ARBA" id="ARBA00037247"/>
    </source>
</evidence>
<comment type="subcellular location">
    <subcellularLocation>
        <location evidence="1">Nucleus</location>
    </subcellularLocation>
</comment>
<evidence type="ECO:0000259" key="12">
    <source>
        <dbReference type="Pfam" id="PF13358"/>
    </source>
</evidence>
<dbReference type="InterPro" id="IPR000873">
    <property type="entry name" value="AMP-dep_synth/lig_dom"/>
</dbReference>
<name>A0A4Y2BV76_ARAVE</name>
<evidence type="ECO:0000256" key="7">
    <source>
        <dbReference type="ARBA" id="ARBA00047319"/>
    </source>
</evidence>
<dbReference type="SUPFAM" id="SSF56801">
    <property type="entry name" value="Acetyl-CoA synthetase-like"/>
    <property type="match status" value="2"/>
</dbReference>
<dbReference type="Gene3D" id="3.30.420.10">
    <property type="entry name" value="Ribonuclease H-like superfamily/Ribonuclease H"/>
    <property type="match status" value="1"/>
</dbReference>
<comment type="caution">
    <text evidence="13">The sequence shown here is derived from an EMBL/GenBank/DDBJ whole genome shotgun (WGS) entry which is preliminary data.</text>
</comment>
<evidence type="ECO:0000256" key="6">
    <source>
        <dbReference type="ARBA" id="ARBA00039638"/>
    </source>
</evidence>
<dbReference type="SUPFAM" id="SSF46689">
    <property type="entry name" value="Homeodomain-like"/>
    <property type="match status" value="1"/>
</dbReference>
<evidence type="ECO:0000313" key="14">
    <source>
        <dbReference type="Proteomes" id="UP000499080"/>
    </source>
</evidence>
<accession>A0A4Y2BV76</accession>
<evidence type="ECO:0000256" key="2">
    <source>
        <dbReference type="ARBA" id="ARBA00006432"/>
    </source>
</evidence>
<dbReference type="GO" id="GO:0003677">
    <property type="term" value="F:DNA binding"/>
    <property type="evidence" value="ECO:0007669"/>
    <property type="project" value="InterPro"/>
</dbReference>
<dbReference type="GO" id="GO:0005634">
    <property type="term" value="C:nucleus"/>
    <property type="evidence" value="ECO:0007669"/>
    <property type="project" value="UniProtKB-SubCell"/>
</dbReference>
<evidence type="ECO:0000259" key="11">
    <source>
        <dbReference type="Pfam" id="PF13193"/>
    </source>
</evidence>
<gene>
    <name evidence="13" type="primary">acsf2_0</name>
    <name evidence="13" type="ORF">AVEN_118724_1</name>
</gene>
<dbReference type="InterPro" id="IPR038717">
    <property type="entry name" value="Tc1-like_DDE_dom"/>
</dbReference>
<feature type="domain" description="Transposase Tc1-like" evidence="10">
    <location>
        <begin position="538"/>
        <end position="608"/>
    </location>
</feature>
<dbReference type="EMBL" id="BGPR01000118">
    <property type="protein sequence ID" value="GBL96171.1"/>
    <property type="molecule type" value="Genomic_DNA"/>
</dbReference>
<dbReference type="InterPro" id="IPR025110">
    <property type="entry name" value="AMP-bd_C"/>
</dbReference>
<dbReference type="InterPro" id="IPR036397">
    <property type="entry name" value="RNaseH_sf"/>
</dbReference>
<evidence type="ECO:0000259" key="9">
    <source>
        <dbReference type="Pfam" id="PF00501"/>
    </source>
</evidence>
<dbReference type="GO" id="GO:0006313">
    <property type="term" value="P:DNA transposition"/>
    <property type="evidence" value="ECO:0007669"/>
    <property type="project" value="InterPro"/>
</dbReference>
<dbReference type="InterPro" id="IPR042099">
    <property type="entry name" value="ANL_N_sf"/>
</dbReference>
<evidence type="ECO:0000256" key="1">
    <source>
        <dbReference type="ARBA" id="ARBA00004123"/>
    </source>
</evidence>
<dbReference type="GO" id="GO:0015074">
    <property type="term" value="P:DNA integration"/>
    <property type="evidence" value="ECO:0007669"/>
    <property type="project" value="InterPro"/>
</dbReference>
<comment type="similarity">
    <text evidence="2">Belongs to the ATP-dependent AMP-binding enzyme family.</text>
</comment>
<dbReference type="InterPro" id="IPR002492">
    <property type="entry name" value="Transposase_Tc1-like"/>
</dbReference>
<dbReference type="Pfam" id="PF13358">
    <property type="entry name" value="DDE_3"/>
    <property type="match status" value="1"/>
</dbReference>
<dbReference type="InterPro" id="IPR045851">
    <property type="entry name" value="AMP-bd_C_sf"/>
</dbReference>
<evidence type="ECO:0000256" key="3">
    <source>
        <dbReference type="ARBA" id="ARBA00022598"/>
    </source>
</evidence>
<dbReference type="AlphaFoldDB" id="A0A4Y2BV76"/>
<evidence type="ECO:0000313" key="13">
    <source>
        <dbReference type="EMBL" id="GBL96171.1"/>
    </source>
</evidence>
<keyword evidence="14" id="KW-1185">Reference proteome</keyword>
<dbReference type="Pfam" id="PF00501">
    <property type="entry name" value="AMP-binding"/>
    <property type="match status" value="1"/>
</dbReference>
<dbReference type="Pfam" id="PF01498">
    <property type="entry name" value="HTH_Tnp_Tc3_2"/>
    <property type="match status" value="1"/>
</dbReference>
<dbReference type="Gene3D" id="3.30.300.30">
    <property type="match status" value="1"/>
</dbReference>
<dbReference type="GO" id="GO:0006631">
    <property type="term" value="P:fatty acid metabolic process"/>
    <property type="evidence" value="ECO:0007669"/>
    <property type="project" value="TreeGrafter"/>
</dbReference>
<evidence type="ECO:0000256" key="8">
    <source>
        <dbReference type="ARBA" id="ARBA00048277"/>
    </source>
</evidence>
<comment type="catalytic activity">
    <reaction evidence="7">
        <text>octanoate + ATP + CoA = octanoyl-CoA + AMP + diphosphate</text>
        <dbReference type="Rhea" id="RHEA:33631"/>
        <dbReference type="ChEBI" id="CHEBI:25646"/>
        <dbReference type="ChEBI" id="CHEBI:30616"/>
        <dbReference type="ChEBI" id="CHEBI:33019"/>
        <dbReference type="ChEBI" id="CHEBI:57287"/>
        <dbReference type="ChEBI" id="CHEBI:57386"/>
        <dbReference type="ChEBI" id="CHEBI:456215"/>
    </reaction>
</comment>
<feature type="domain" description="Tc1-like transposase DDE" evidence="12">
    <location>
        <begin position="619"/>
        <end position="763"/>
    </location>
</feature>
<evidence type="ECO:0000259" key="10">
    <source>
        <dbReference type="Pfam" id="PF01498"/>
    </source>
</evidence>
<dbReference type="Proteomes" id="UP000499080">
    <property type="component" value="Unassembled WGS sequence"/>
</dbReference>
<dbReference type="InterPro" id="IPR020845">
    <property type="entry name" value="AMP-binding_CS"/>
</dbReference>
<dbReference type="Pfam" id="PF13193">
    <property type="entry name" value="AMP-binding_C"/>
    <property type="match status" value="1"/>
</dbReference>
<dbReference type="InterPro" id="IPR036388">
    <property type="entry name" value="WH-like_DNA-bd_sf"/>
</dbReference>